<dbReference type="InterPro" id="IPR035892">
    <property type="entry name" value="C2_domain_sf"/>
</dbReference>
<dbReference type="OrthoDB" id="8068875at2759"/>
<dbReference type="AlphaFoldDB" id="A0A4Y9ZQJ0"/>
<evidence type="ECO:0000256" key="1">
    <source>
        <dbReference type="ARBA" id="ARBA00022723"/>
    </source>
</evidence>
<dbReference type="EMBL" id="SFCI01001069">
    <property type="protein sequence ID" value="TFY76855.1"/>
    <property type="molecule type" value="Genomic_DNA"/>
</dbReference>
<evidence type="ECO:0000259" key="4">
    <source>
        <dbReference type="PROSITE" id="PS50004"/>
    </source>
</evidence>
<keyword evidence="1" id="KW-0479">Metal-binding</keyword>
<reference evidence="5 6" key="1">
    <citation type="submission" date="2019-02" db="EMBL/GenBank/DDBJ databases">
        <title>Genome sequencing of the rare red list fungi Hericium alpestre (H. flagellum).</title>
        <authorList>
            <person name="Buettner E."/>
            <person name="Kellner H."/>
        </authorList>
    </citation>
    <scope>NUCLEOTIDE SEQUENCE [LARGE SCALE GENOMIC DNA]</scope>
    <source>
        <strain evidence="5 6">DSM 108284</strain>
    </source>
</reference>
<dbReference type="InterPro" id="IPR000008">
    <property type="entry name" value="C2_dom"/>
</dbReference>
<sequence>MSEPSASSSNATVIKVTILAANGLVKRDLFSLPNPFAVVTVDGEQTQNTTVIKKTLTPYWNETFGLDVQESSQLSIQIFDHRRFKRSDQGFLGEVNVRVGDVLNLSSGGHEPRPAIRTRQSIRAWQAHVLARASRAGAGAEPPTTPNIELARSFSDLRVATNGTPASSEAGSTLPRNRSLQPVPSRSPDFLGAPVPNLSSSRSVANIRISTPPAPVPSPLSARPDVSFAPSMPVPDLPSQISLHEFLSPSASEPAPAQAPTPAPPAAADD</sequence>
<dbReference type="Pfam" id="PF00168">
    <property type="entry name" value="C2"/>
    <property type="match status" value="1"/>
</dbReference>
<dbReference type="Gene3D" id="2.60.40.150">
    <property type="entry name" value="C2 domain"/>
    <property type="match status" value="1"/>
</dbReference>
<feature type="region of interest" description="Disordered" evidence="3">
    <location>
        <begin position="161"/>
        <end position="197"/>
    </location>
</feature>
<dbReference type="SMART" id="SM00239">
    <property type="entry name" value="C2"/>
    <property type="match status" value="1"/>
</dbReference>
<feature type="compositionally biased region" description="Polar residues" evidence="3">
    <location>
        <begin position="161"/>
        <end position="184"/>
    </location>
</feature>
<feature type="domain" description="C2" evidence="4">
    <location>
        <begin position="1"/>
        <end position="115"/>
    </location>
</feature>
<organism evidence="5 6">
    <name type="scientific">Hericium alpestre</name>
    <dbReference type="NCBI Taxonomy" id="135208"/>
    <lineage>
        <taxon>Eukaryota</taxon>
        <taxon>Fungi</taxon>
        <taxon>Dikarya</taxon>
        <taxon>Basidiomycota</taxon>
        <taxon>Agaricomycotina</taxon>
        <taxon>Agaricomycetes</taxon>
        <taxon>Russulales</taxon>
        <taxon>Hericiaceae</taxon>
        <taxon>Hericium</taxon>
    </lineage>
</organism>
<dbReference type="Proteomes" id="UP000298061">
    <property type="component" value="Unassembled WGS sequence"/>
</dbReference>
<proteinExistence type="predicted"/>
<feature type="region of interest" description="Disordered" evidence="3">
    <location>
        <begin position="209"/>
        <end position="270"/>
    </location>
</feature>
<dbReference type="GO" id="GO:0046872">
    <property type="term" value="F:metal ion binding"/>
    <property type="evidence" value="ECO:0007669"/>
    <property type="project" value="UniProtKB-KW"/>
</dbReference>
<dbReference type="SUPFAM" id="SSF49562">
    <property type="entry name" value="C2 domain (Calcium/lipid-binding domain, CaLB)"/>
    <property type="match status" value="1"/>
</dbReference>
<dbReference type="PANTHER" id="PTHR45911">
    <property type="entry name" value="C2 DOMAIN-CONTAINING PROTEIN"/>
    <property type="match status" value="1"/>
</dbReference>
<feature type="non-terminal residue" evidence="5">
    <location>
        <position position="270"/>
    </location>
</feature>
<keyword evidence="6" id="KW-1185">Reference proteome</keyword>
<name>A0A4Y9ZQJ0_9AGAM</name>
<evidence type="ECO:0000256" key="2">
    <source>
        <dbReference type="ARBA" id="ARBA00022837"/>
    </source>
</evidence>
<dbReference type="STRING" id="135208.A0A4Y9ZQJ0"/>
<evidence type="ECO:0000313" key="5">
    <source>
        <dbReference type="EMBL" id="TFY76855.1"/>
    </source>
</evidence>
<accession>A0A4Y9ZQJ0</accession>
<evidence type="ECO:0000256" key="3">
    <source>
        <dbReference type="SAM" id="MobiDB-lite"/>
    </source>
</evidence>
<comment type="caution">
    <text evidence="5">The sequence shown here is derived from an EMBL/GenBank/DDBJ whole genome shotgun (WGS) entry which is preliminary data.</text>
</comment>
<dbReference type="PROSITE" id="PS50004">
    <property type="entry name" value="C2"/>
    <property type="match status" value="1"/>
</dbReference>
<keyword evidence="2" id="KW-0106">Calcium</keyword>
<protein>
    <recommendedName>
        <fullName evidence="4">C2 domain-containing protein</fullName>
    </recommendedName>
</protein>
<evidence type="ECO:0000313" key="6">
    <source>
        <dbReference type="Proteomes" id="UP000298061"/>
    </source>
</evidence>
<gene>
    <name evidence="5" type="ORF">EWM64_g7157</name>
</gene>
<feature type="compositionally biased region" description="Pro residues" evidence="3">
    <location>
        <begin position="257"/>
        <end position="270"/>
    </location>
</feature>